<dbReference type="AlphaFoldDB" id="I4AJT0"/>
<dbReference type="Pfam" id="PF03992">
    <property type="entry name" value="ABM"/>
    <property type="match status" value="1"/>
</dbReference>
<keyword evidence="3" id="KW-1185">Reference proteome</keyword>
<dbReference type="Proteomes" id="UP000006054">
    <property type="component" value="Chromosome"/>
</dbReference>
<gene>
    <name evidence="2" type="ordered locus">Fleli_1817</name>
</gene>
<dbReference type="PROSITE" id="PS51725">
    <property type="entry name" value="ABM"/>
    <property type="match status" value="1"/>
</dbReference>
<dbReference type="STRING" id="880071.Fleli_1817"/>
<sequence length="99" mass="12066">MNLLRVVRMTFEEKHIQDFINNFEENKQKIRHFEGCKHLELWQDAHNPCIFLTYSHWESEEKLNEYRKSELFGKVWKKTKPLFSEKAVAFSSFQKTLVE</sequence>
<feature type="domain" description="ABM" evidence="1">
    <location>
        <begin position="3"/>
        <end position="93"/>
    </location>
</feature>
<organism evidence="2 3">
    <name type="scientific">Bernardetia litoralis (strain ATCC 23117 / DSM 6794 / NBRC 15988 / NCIMB 1366 / Fx l1 / Sio-4)</name>
    <name type="common">Flexibacter litoralis</name>
    <dbReference type="NCBI Taxonomy" id="880071"/>
    <lineage>
        <taxon>Bacteria</taxon>
        <taxon>Pseudomonadati</taxon>
        <taxon>Bacteroidota</taxon>
        <taxon>Cytophagia</taxon>
        <taxon>Cytophagales</taxon>
        <taxon>Bernardetiaceae</taxon>
        <taxon>Bernardetia</taxon>
    </lineage>
</organism>
<dbReference type="HOGENOM" id="CLU_2342328_0_0_10"/>
<dbReference type="KEGG" id="fli:Fleli_1817"/>
<evidence type="ECO:0000313" key="2">
    <source>
        <dbReference type="EMBL" id="AFM04215.1"/>
    </source>
</evidence>
<name>I4AJT0_BERLS</name>
<dbReference type="RefSeq" id="WP_014797667.1">
    <property type="nucleotide sequence ID" value="NC_018018.1"/>
</dbReference>
<evidence type="ECO:0000313" key="3">
    <source>
        <dbReference type="Proteomes" id="UP000006054"/>
    </source>
</evidence>
<dbReference type="eggNOG" id="COG1359">
    <property type="taxonomic scope" value="Bacteria"/>
</dbReference>
<dbReference type="SUPFAM" id="SSF54909">
    <property type="entry name" value="Dimeric alpha+beta barrel"/>
    <property type="match status" value="1"/>
</dbReference>
<accession>I4AJT0</accession>
<dbReference type="EMBL" id="CP003345">
    <property type="protein sequence ID" value="AFM04215.1"/>
    <property type="molecule type" value="Genomic_DNA"/>
</dbReference>
<reference evidence="3" key="1">
    <citation type="submission" date="2012-06" db="EMBL/GenBank/DDBJ databases">
        <title>The complete genome of Flexibacter litoralis DSM 6794.</title>
        <authorList>
            <person name="Lucas S."/>
            <person name="Copeland A."/>
            <person name="Lapidus A."/>
            <person name="Glavina del Rio T."/>
            <person name="Dalin E."/>
            <person name="Tice H."/>
            <person name="Bruce D."/>
            <person name="Goodwin L."/>
            <person name="Pitluck S."/>
            <person name="Peters L."/>
            <person name="Ovchinnikova G."/>
            <person name="Lu M."/>
            <person name="Kyrpides N."/>
            <person name="Mavromatis K."/>
            <person name="Ivanova N."/>
            <person name="Brettin T."/>
            <person name="Detter J.C."/>
            <person name="Han C."/>
            <person name="Larimer F."/>
            <person name="Land M."/>
            <person name="Hauser L."/>
            <person name="Markowitz V."/>
            <person name="Cheng J.-F."/>
            <person name="Hugenholtz P."/>
            <person name="Woyke T."/>
            <person name="Wu D."/>
            <person name="Spring S."/>
            <person name="Lang E."/>
            <person name="Kopitz M."/>
            <person name="Brambilla E."/>
            <person name="Klenk H.-P."/>
            <person name="Eisen J.A."/>
        </authorList>
    </citation>
    <scope>NUCLEOTIDE SEQUENCE [LARGE SCALE GENOMIC DNA]</scope>
    <source>
        <strain evidence="3">ATCC 23117 / DSM 6794 / NBRC 15988 / NCIMB 1366 / Sio-4</strain>
    </source>
</reference>
<evidence type="ECO:0000259" key="1">
    <source>
        <dbReference type="PROSITE" id="PS51725"/>
    </source>
</evidence>
<protein>
    <recommendedName>
        <fullName evidence="1">ABM domain-containing protein</fullName>
    </recommendedName>
</protein>
<dbReference type="InterPro" id="IPR011008">
    <property type="entry name" value="Dimeric_a/b-barrel"/>
</dbReference>
<proteinExistence type="predicted"/>
<dbReference type="Gene3D" id="3.30.70.100">
    <property type="match status" value="1"/>
</dbReference>
<dbReference type="InterPro" id="IPR007138">
    <property type="entry name" value="ABM_dom"/>
</dbReference>